<reference evidence="5" key="1">
    <citation type="journal article" date="2014" name="Front. Microbiol.">
        <title>High frequency of phylogenetically diverse reductive dehalogenase-homologous genes in deep subseafloor sedimentary metagenomes.</title>
        <authorList>
            <person name="Kawai M."/>
            <person name="Futagami T."/>
            <person name="Toyoda A."/>
            <person name="Takaki Y."/>
            <person name="Nishi S."/>
            <person name="Hori S."/>
            <person name="Arai W."/>
            <person name="Tsubouchi T."/>
            <person name="Morono Y."/>
            <person name="Uchiyama I."/>
            <person name="Ito T."/>
            <person name="Fujiyama A."/>
            <person name="Inagaki F."/>
            <person name="Takami H."/>
        </authorList>
    </citation>
    <scope>NUCLEOTIDE SEQUENCE</scope>
    <source>
        <strain evidence="5">Expedition CK06-06</strain>
    </source>
</reference>
<protein>
    <recommendedName>
        <fullName evidence="4">Radical SAM core domain-containing protein</fullName>
    </recommendedName>
</protein>
<feature type="domain" description="Radical SAM core" evidence="4">
    <location>
        <begin position="12"/>
        <end position="98"/>
    </location>
</feature>
<feature type="non-terminal residue" evidence="5">
    <location>
        <position position="1"/>
    </location>
</feature>
<dbReference type="PANTHER" id="PTHR43432:SF3">
    <property type="entry name" value="SLR0285 PROTEIN"/>
    <property type="match status" value="1"/>
</dbReference>
<sequence>YQLLEAKYKLTRQCLEILAKNNWPVIVQTKSSLVLRDIDILKKGRDFEVGLSITTANDSIRKLFEPDAPAIKDRVIALDELHRAGIRTYAMIAPMLPGAEGLEEILAGKVDYVIIDRMNYKHADWVYRKYGLKDKMTDDFFYRTERKLSSAFMKFGINC</sequence>
<dbReference type="Gene3D" id="3.80.30.30">
    <property type="match status" value="1"/>
</dbReference>
<name>X1PQA4_9ZZZZ</name>
<evidence type="ECO:0000256" key="3">
    <source>
        <dbReference type="ARBA" id="ARBA00023014"/>
    </source>
</evidence>
<dbReference type="GO" id="GO:0051536">
    <property type="term" value="F:iron-sulfur cluster binding"/>
    <property type="evidence" value="ECO:0007669"/>
    <property type="project" value="UniProtKB-KW"/>
</dbReference>
<proteinExistence type="predicted"/>
<dbReference type="EMBL" id="BARV01032262">
    <property type="protein sequence ID" value="GAI33054.1"/>
    <property type="molecule type" value="Genomic_DNA"/>
</dbReference>
<dbReference type="AlphaFoldDB" id="X1PQA4"/>
<gene>
    <name evidence="5" type="ORF">S06H3_50904</name>
</gene>
<evidence type="ECO:0000256" key="1">
    <source>
        <dbReference type="ARBA" id="ARBA00022723"/>
    </source>
</evidence>
<dbReference type="GO" id="GO:0046872">
    <property type="term" value="F:metal ion binding"/>
    <property type="evidence" value="ECO:0007669"/>
    <property type="project" value="UniProtKB-KW"/>
</dbReference>
<accession>X1PQA4</accession>
<dbReference type="Pfam" id="PF04055">
    <property type="entry name" value="Radical_SAM"/>
    <property type="match status" value="1"/>
</dbReference>
<evidence type="ECO:0000256" key="2">
    <source>
        <dbReference type="ARBA" id="ARBA00023004"/>
    </source>
</evidence>
<dbReference type="InterPro" id="IPR040086">
    <property type="entry name" value="MJ0683-like"/>
</dbReference>
<dbReference type="GO" id="GO:0003824">
    <property type="term" value="F:catalytic activity"/>
    <property type="evidence" value="ECO:0007669"/>
    <property type="project" value="InterPro"/>
</dbReference>
<keyword evidence="3" id="KW-0411">Iron-sulfur</keyword>
<comment type="caution">
    <text evidence="5">The sequence shown here is derived from an EMBL/GenBank/DDBJ whole genome shotgun (WGS) entry which is preliminary data.</text>
</comment>
<dbReference type="InterPro" id="IPR007197">
    <property type="entry name" value="rSAM"/>
</dbReference>
<organism evidence="5">
    <name type="scientific">marine sediment metagenome</name>
    <dbReference type="NCBI Taxonomy" id="412755"/>
    <lineage>
        <taxon>unclassified sequences</taxon>
        <taxon>metagenomes</taxon>
        <taxon>ecological metagenomes</taxon>
    </lineage>
</organism>
<keyword evidence="2" id="KW-0408">Iron</keyword>
<evidence type="ECO:0000313" key="5">
    <source>
        <dbReference type="EMBL" id="GAI33054.1"/>
    </source>
</evidence>
<dbReference type="PANTHER" id="PTHR43432">
    <property type="entry name" value="SLR0285 PROTEIN"/>
    <property type="match status" value="1"/>
</dbReference>
<keyword evidence="1" id="KW-0479">Metal-binding</keyword>
<evidence type="ECO:0000259" key="4">
    <source>
        <dbReference type="Pfam" id="PF04055"/>
    </source>
</evidence>